<evidence type="ECO:0000313" key="2">
    <source>
        <dbReference type="EMBL" id="CAD8047133.1"/>
    </source>
</evidence>
<accession>A0A8S1JX64</accession>
<keyword evidence="3" id="KW-1185">Reference proteome</keyword>
<proteinExistence type="predicted"/>
<dbReference type="Proteomes" id="UP000692954">
    <property type="component" value="Unassembled WGS sequence"/>
</dbReference>
<dbReference type="OrthoDB" id="295425at2759"/>
<dbReference type="PANTHER" id="PTHR15622">
    <property type="entry name" value="WD40 REPEAT PROTEIN"/>
    <property type="match status" value="1"/>
</dbReference>
<comment type="caution">
    <text evidence="2">The sequence shown here is derived from an EMBL/GenBank/DDBJ whole genome shotgun (WGS) entry which is preliminary data.</text>
</comment>
<sequence>MEVFDQIYQNLKILHNTSIDGSAICDVNLNINKIALIMGTQKQQNSKKSNPILHLYSASTAEKEQQFVLPTDYLKSIKFSQKGQFLIVYGLAEDIIVMCMNDANKKLQILKGHLYFVDEIHIQKQEKLLVSTASYDYLCLWSLEEFTLLQKISTQEQQINEIQALALSQSNNSLAVATSDERLILWNYKSLQIVRRFQFKDGFNYLDYHTKSSSLLFAYRKASNSLILLNVEIQIILRQLDLFSVSLVNIDFIPDSNLIAISQNNLFQKKGCISLWDWEKGELIKKQNFDDSVVIFKALENNKVLITKDKNSIKFQIYKN</sequence>
<dbReference type="InterPro" id="IPR051983">
    <property type="entry name" value="WSB_SOCS-box_domain"/>
</dbReference>
<protein>
    <submittedName>
        <fullName evidence="2">Uncharacterized protein</fullName>
    </submittedName>
</protein>
<evidence type="ECO:0000313" key="3">
    <source>
        <dbReference type="Proteomes" id="UP000692954"/>
    </source>
</evidence>
<reference evidence="2" key="1">
    <citation type="submission" date="2021-01" db="EMBL/GenBank/DDBJ databases">
        <authorList>
            <consortium name="Genoscope - CEA"/>
            <person name="William W."/>
        </authorList>
    </citation>
    <scope>NUCLEOTIDE SEQUENCE</scope>
</reference>
<organism evidence="2 3">
    <name type="scientific">Paramecium sonneborni</name>
    <dbReference type="NCBI Taxonomy" id="65129"/>
    <lineage>
        <taxon>Eukaryota</taxon>
        <taxon>Sar</taxon>
        <taxon>Alveolata</taxon>
        <taxon>Ciliophora</taxon>
        <taxon>Intramacronucleata</taxon>
        <taxon>Oligohymenophorea</taxon>
        <taxon>Peniculida</taxon>
        <taxon>Parameciidae</taxon>
        <taxon>Paramecium</taxon>
    </lineage>
</organism>
<dbReference type="PANTHER" id="PTHR15622:SF2">
    <property type="entry name" value="U4_U6 SMALL NUCLEAR RIBONUCLEOPROTEIN PRP4"/>
    <property type="match status" value="1"/>
</dbReference>
<keyword evidence="1" id="KW-0833">Ubl conjugation pathway</keyword>
<dbReference type="GO" id="GO:0000209">
    <property type="term" value="P:protein polyubiquitination"/>
    <property type="evidence" value="ECO:0007669"/>
    <property type="project" value="TreeGrafter"/>
</dbReference>
<name>A0A8S1JX64_9CILI</name>
<dbReference type="EMBL" id="CAJJDN010000002">
    <property type="protein sequence ID" value="CAD8047133.1"/>
    <property type="molecule type" value="Genomic_DNA"/>
</dbReference>
<gene>
    <name evidence="2" type="ORF">PSON_ATCC_30995.1.T0020240</name>
</gene>
<dbReference type="AlphaFoldDB" id="A0A8S1JX64"/>
<evidence type="ECO:0000256" key="1">
    <source>
        <dbReference type="ARBA" id="ARBA00022786"/>
    </source>
</evidence>